<protein>
    <submittedName>
        <fullName evidence="4">Chitinase 2-like</fullName>
    </submittedName>
</protein>
<keyword evidence="1" id="KW-1133">Transmembrane helix</keyword>
<dbReference type="InterPro" id="IPR000677">
    <property type="entry name" value="Chitinase-like"/>
</dbReference>
<name>A0AB40AJX9_DIOCR</name>
<dbReference type="InterPro" id="IPR001223">
    <property type="entry name" value="Glyco_hydro18_cat"/>
</dbReference>
<organism evidence="3 4">
    <name type="scientific">Dioscorea cayennensis subsp. rotundata</name>
    <name type="common">White Guinea yam</name>
    <name type="synonym">Dioscorea rotundata</name>
    <dbReference type="NCBI Taxonomy" id="55577"/>
    <lineage>
        <taxon>Eukaryota</taxon>
        <taxon>Viridiplantae</taxon>
        <taxon>Streptophyta</taxon>
        <taxon>Embryophyta</taxon>
        <taxon>Tracheophyta</taxon>
        <taxon>Spermatophyta</taxon>
        <taxon>Magnoliopsida</taxon>
        <taxon>Liliopsida</taxon>
        <taxon>Dioscoreales</taxon>
        <taxon>Dioscoreaceae</taxon>
        <taxon>Dioscorea</taxon>
    </lineage>
</organism>
<dbReference type="GeneID" id="120250536"/>
<dbReference type="Pfam" id="PF00704">
    <property type="entry name" value="Glyco_hydro_18"/>
    <property type="match status" value="1"/>
</dbReference>
<dbReference type="Gene3D" id="3.20.20.80">
    <property type="entry name" value="Glycosidases"/>
    <property type="match status" value="1"/>
</dbReference>
<dbReference type="PRINTS" id="PR00551">
    <property type="entry name" value="2SGLOBULIN"/>
</dbReference>
<reference evidence="4" key="1">
    <citation type="submission" date="2025-08" db="UniProtKB">
        <authorList>
            <consortium name="RefSeq"/>
        </authorList>
    </citation>
    <scope>IDENTIFICATION</scope>
</reference>
<dbReference type="InterPro" id="IPR017853">
    <property type="entry name" value="GH"/>
</dbReference>
<dbReference type="PANTHER" id="PTHR46476:SF13">
    <property type="entry name" value="2, PUTATIVE, EXPRESSED-RELATED"/>
    <property type="match status" value="1"/>
</dbReference>
<sequence length="316" mass="36153">MDYSSKLIIIIIIIIFLISSPPFAWLTQAYHFSEYIGVGYRNITFSNVSINPDVEFHFIVSFALDYTNISSMNVYQIPTNGKFKPYWNTNIITPSTVKSIKASHNNVKVALTLGSDTAKDNIAYFHPYSTDSWIENAVISLTKIINQYSFDSIDISYEHFKAGEETFAECIGRVVTLLKDNSVISFASIAPFDADIVQRYYQALWRKYGHVIDYVNFQFYAYNPGIVNVRQFMDYFEVQRNNYNGGKMLMGLSSDQGFNEGLIGDKRFMFDVCETLLIEEKVSGVFIWCAEASMVNGYLFEKQAQEMIANITNSHH</sequence>
<keyword evidence="1" id="KW-0812">Transmembrane</keyword>
<dbReference type="GO" id="GO:0005975">
    <property type="term" value="P:carbohydrate metabolic process"/>
    <property type="evidence" value="ECO:0007669"/>
    <property type="project" value="InterPro"/>
</dbReference>
<accession>A0AB40AJX9</accession>
<proteinExistence type="predicted"/>
<dbReference type="RefSeq" id="XP_039115296.1">
    <property type="nucleotide sequence ID" value="XM_039259362.1"/>
</dbReference>
<dbReference type="PROSITE" id="PS51910">
    <property type="entry name" value="GH18_2"/>
    <property type="match status" value="1"/>
</dbReference>
<dbReference type="PANTHER" id="PTHR46476">
    <property type="entry name" value="CHITINASE 2-LIKE"/>
    <property type="match status" value="1"/>
</dbReference>
<keyword evidence="3" id="KW-1185">Reference proteome</keyword>
<feature type="domain" description="GH18" evidence="2">
    <location>
        <begin position="30"/>
        <end position="316"/>
    </location>
</feature>
<evidence type="ECO:0000259" key="2">
    <source>
        <dbReference type="PROSITE" id="PS51910"/>
    </source>
</evidence>
<keyword evidence="1" id="KW-0472">Membrane</keyword>
<gene>
    <name evidence="4" type="primary">LOC120250536</name>
</gene>
<evidence type="ECO:0000256" key="1">
    <source>
        <dbReference type="SAM" id="Phobius"/>
    </source>
</evidence>
<dbReference type="Proteomes" id="UP001515500">
    <property type="component" value="Chromosome 19"/>
</dbReference>
<evidence type="ECO:0000313" key="4">
    <source>
        <dbReference type="RefSeq" id="XP_039115296.1"/>
    </source>
</evidence>
<dbReference type="AlphaFoldDB" id="A0AB40AJX9"/>
<dbReference type="SUPFAM" id="SSF51445">
    <property type="entry name" value="(Trans)glycosidases"/>
    <property type="match status" value="1"/>
</dbReference>
<evidence type="ECO:0000313" key="3">
    <source>
        <dbReference type="Proteomes" id="UP001515500"/>
    </source>
</evidence>
<feature type="transmembrane region" description="Helical" evidence="1">
    <location>
        <begin position="7"/>
        <end position="26"/>
    </location>
</feature>